<comment type="similarity">
    <text evidence="2">Belongs to the FliS family.</text>
</comment>
<dbReference type="EMBL" id="AWXE01000004">
    <property type="protein sequence ID" value="ERL46214.1"/>
    <property type="molecule type" value="Genomic_DNA"/>
</dbReference>
<dbReference type="PATRIC" id="fig|1397666.3.peg.1099"/>
<evidence type="ECO:0000313" key="7">
    <source>
        <dbReference type="Proteomes" id="UP000016762"/>
    </source>
</evidence>
<name>U2W9F7_9PROT</name>
<keyword evidence="4" id="KW-1005">Bacterial flagellum biogenesis</keyword>
<evidence type="ECO:0000256" key="2">
    <source>
        <dbReference type="ARBA" id="ARBA00008787"/>
    </source>
</evidence>
<dbReference type="GO" id="GO:0016787">
    <property type="term" value="F:hydrolase activity"/>
    <property type="evidence" value="ECO:0007669"/>
    <property type="project" value="UniProtKB-KW"/>
</dbReference>
<comment type="subcellular location">
    <subcellularLocation>
        <location evidence="1">Cytoplasm</location>
        <location evidence="1">Cytosol</location>
    </subcellularLocation>
</comment>
<dbReference type="GO" id="GO:0071973">
    <property type="term" value="P:bacterial-type flagellum-dependent cell motility"/>
    <property type="evidence" value="ECO:0007669"/>
    <property type="project" value="TreeGrafter"/>
</dbReference>
<organism evidence="6 7">
    <name type="scientific">Candidatus Micropelagius thuwalensis</name>
    <dbReference type="NCBI Taxonomy" id="1397666"/>
    <lineage>
        <taxon>Bacteria</taxon>
        <taxon>Pseudomonadati</taxon>
        <taxon>Pseudomonadota</taxon>
        <taxon>Alphaproteobacteria</taxon>
        <taxon>PS1 clade</taxon>
        <taxon>Candidatus Micropelagius</taxon>
    </lineage>
</organism>
<comment type="caution">
    <text evidence="6">The sequence shown here is derived from an EMBL/GenBank/DDBJ whole genome shotgun (WGS) entry which is preliminary data.</text>
</comment>
<reference evidence="6 7" key="1">
    <citation type="journal article" date="2014" name="FEMS Microbiol. Ecol.">
        <title>Genomic differentiation among two strains of the PS1 clade isolated from geographically separated marine habitats.</title>
        <authorList>
            <person name="Jimenez-Infante F."/>
            <person name="Ngugi D.K."/>
            <person name="Alam I."/>
            <person name="Rashid M."/>
            <person name="Baalawi W."/>
            <person name="Kamau A.A."/>
            <person name="Bajic V.B."/>
            <person name="Stingl U."/>
        </authorList>
    </citation>
    <scope>NUCLEOTIDE SEQUENCE [LARGE SCALE GENOMIC DNA]</scope>
    <source>
        <strain evidence="6 7">RS24</strain>
    </source>
</reference>
<dbReference type="Pfam" id="PF02561">
    <property type="entry name" value="FliS"/>
    <property type="match status" value="1"/>
</dbReference>
<keyword evidence="7" id="KW-1185">Reference proteome</keyword>
<dbReference type="OrthoDB" id="7355300at2"/>
<evidence type="ECO:0000256" key="3">
    <source>
        <dbReference type="ARBA" id="ARBA00022490"/>
    </source>
</evidence>
<dbReference type="STRING" id="1397666.RS24_01212"/>
<dbReference type="Gene3D" id="1.20.120.340">
    <property type="entry name" value="Flagellar protein FliS"/>
    <property type="match status" value="1"/>
</dbReference>
<dbReference type="CDD" id="cd16098">
    <property type="entry name" value="FliS"/>
    <property type="match status" value="1"/>
</dbReference>
<protein>
    <submittedName>
        <fullName evidence="6">ATP synthase subunit c ATP synthase F sector subunit c F-type ATPase subunit c F-ATPase subu protein</fullName>
        <ecNumber evidence="6">3.6.3.14</ecNumber>
    </submittedName>
</protein>
<dbReference type="GO" id="GO:0005829">
    <property type="term" value="C:cytosol"/>
    <property type="evidence" value="ECO:0007669"/>
    <property type="project" value="UniProtKB-SubCell"/>
</dbReference>
<evidence type="ECO:0000256" key="5">
    <source>
        <dbReference type="ARBA" id="ARBA00023186"/>
    </source>
</evidence>
<keyword evidence="3" id="KW-0963">Cytoplasm</keyword>
<dbReference type="PANTHER" id="PTHR34773:SF1">
    <property type="entry name" value="FLAGELLAR SECRETION CHAPERONE FLIS"/>
    <property type="match status" value="1"/>
</dbReference>
<proteinExistence type="inferred from homology"/>
<dbReference type="eggNOG" id="COG1516">
    <property type="taxonomic scope" value="Bacteria"/>
</dbReference>
<dbReference type="SUPFAM" id="SSF101116">
    <property type="entry name" value="Flagellar export chaperone FliS"/>
    <property type="match status" value="1"/>
</dbReference>
<gene>
    <name evidence="6" type="primary">atpE</name>
    <name evidence="6" type="ORF">RS24_01212</name>
</gene>
<dbReference type="InterPro" id="IPR003713">
    <property type="entry name" value="FliS"/>
</dbReference>
<evidence type="ECO:0000313" key="6">
    <source>
        <dbReference type="EMBL" id="ERL46214.1"/>
    </source>
</evidence>
<evidence type="ECO:0000256" key="1">
    <source>
        <dbReference type="ARBA" id="ARBA00004514"/>
    </source>
</evidence>
<keyword evidence="5" id="KW-0143">Chaperone</keyword>
<sequence>MNLKKASQTYQKVEEQSFVEPEDTHTIVLTMLKELIRSIELFEANIDLKEGDQQIKSKHFSRSLTIIYALQSSLDFEKGGEIARGLFQLYEYCRQQLLKDMKNGKIEKTNNAKLSLIDITEAWEEIGQTNAK</sequence>
<dbReference type="Proteomes" id="UP000016762">
    <property type="component" value="Unassembled WGS sequence"/>
</dbReference>
<dbReference type="AlphaFoldDB" id="U2W9F7"/>
<keyword evidence="6" id="KW-0378">Hydrolase</keyword>
<dbReference type="PANTHER" id="PTHR34773">
    <property type="entry name" value="FLAGELLAR SECRETION CHAPERONE FLIS"/>
    <property type="match status" value="1"/>
</dbReference>
<dbReference type="GO" id="GO:0044780">
    <property type="term" value="P:bacterial-type flagellum assembly"/>
    <property type="evidence" value="ECO:0007669"/>
    <property type="project" value="InterPro"/>
</dbReference>
<dbReference type="EC" id="3.6.3.14" evidence="6"/>
<dbReference type="InterPro" id="IPR036584">
    <property type="entry name" value="FliS_sf"/>
</dbReference>
<accession>U2W9F7</accession>
<dbReference type="RefSeq" id="WP_021777193.1">
    <property type="nucleotide sequence ID" value="NZ_AWXE01000004.1"/>
</dbReference>
<evidence type="ECO:0000256" key="4">
    <source>
        <dbReference type="ARBA" id="ARBA00022795"/>
    </source>
</evidence>